<proteinExistence type="predicted"/>
<comment type="caution">
    <text evidence="1">The sequence shown here is derived from an EMBL/GenBank/DDBJ whole genome shotgun (WGS) entry which is preliminary data.</text>
</comment>
<protein>
    <submittedName>
        <fullName evidence="1">Uncharacterized protein</fullName>
    </submittedName>
</protein>
<feature type="non-terminal residue" evidence="1">
    <location>
        <position position="68"/>
    </location>
</feature>
<dbReference type="SUPFAM" id="SSF56091">
    <property type="entry name" value="DNA ligase/mRNA capping enzyme, catalytic domain"/>
    <property type="match status" value="1"/>
</dbReference>
<accession>A0A0F9E333</accession>
<evidence type="ECO:0000313" key="1">
    <source>
        <dbReference type="EMBL" id="KKL24306.1"/>
    </source>
</evidence>
<reference evidence="1" key="1">
    <citation type="journal article" date="2015" name="Nature">
        <title>Complex archaea that bridge the gap between prokaryotes and eukaryotes.</title>
        <authorList>
            <person name="Spang A."/>
            <person name="Saw J.H."/>
            <person name="Jorgensen S.L."/>
            <person name="Zaremba-Niedzwiedzka K."/>
            <person name="Martijn J."/>
            <person name="Lind A.E."/>
            <person name="van Eijk R."/>
            <person name="Schleper C."/>
            <person name="Guy L."/>
            <person name="Ettema T.J."/>
        </authorList>
    </citation>
    <scope>NUCLEOTIDE SEQUENCE</scope>
</reference>
<dbReference type="AlphaFoldDB" id="A0A0F9E333"/>
<name>A0A0F9E333_9ZZZZ</name>
<organism evidence="1">
    <name type="scientific">marine sediment metagenome</name>
    <dbReference type="NCBI Taxonomy" id="412755"/>
    <lineage>
        <taxon>unclassified sequences</taxon>
        <taxon>metagenomes</taxon>
        <taxon>ecological metagenomes</taxon>
    </lineage>
</organism>
<sequence>MQYPKIKNVYARNLLTREPIDELYSTPEIEYLADYSWRFTEKIHGTNVRIEYDPKEVNLIKGKTEKSI</sequence>
<gene>
    <name evidence="1" type="ORF">LCGC14_2416680</name>
</gene>
<dbReference type="EMBL" id="LAZR01036647">
    <property type="protein sequence ID" value="KKL24306.1"/>
    <property type="molecule type" value="Genomic_DNA"/>
</dbReference>